<feature type="binding site" description="axial binding residue" evidence="11">
    <location>
        <position position="521"/>
    </location>
    <ligand>
        <name>heme</name>
        <dbReference type="ChEBI" id="CHEBI:30413"/>
    </ligand>
    <ligandPart>
        <name>Fe</name>
        <dbReference type="ChEBI" id="CHEBI:18248"/>
    </ligandPart>
</feature>
<evidence type="ECO:0000256" key="6">
    <source>
        <dbReference type="ARBA" id="ARBA00022989"/>
    </source>
</evidence>
<gene>
    <name evidence="13" type="ORF">SAPIO_CDS3954</name>
</gene>
<dbReference type="AlphaFoldDB" id="A0A084G8Z1"/>
<dbReference type="Pfam" id="PF00067">
    <property type="entry name" value="p450"/>
    <property type="match status" value="1"/>
</dbReference>
<evidence type="ECO:0000256" key="10">
    <source>
        <dbReference type="ARBA" id="ARBA00023136"/>
    </source>
</evidence>
<comment type="cofactor">
    <cofactor evidence="1 11">
        <name>heme</name>
        <dbReference type="ChEBI" id="CHEBI:30413"/>
    </cofactor>
</comment>
<evidence type="ECO:0000256" key="12">
    <source>
        <dbReference type="SAM" id="MobiDB-lite"/>
    </source>
</evidence>
<dbReference type="EMBL" id="JOWA01000090">
    <property type="protein sequence ID" value="KEZ43803.1"/>
    <property type="molecule type" value="Genomic_DNA"/>
</dbReference>
<dbReference type="SUPFAM" id="SSF48264">
    <property type="entry name" value="Cytochrome P450"/>
    <property type="match status" value="1"/>
</dbReference>
<dbReference type="HOGENOM" id="CLU_320074_0_0_1"/>
<keyword evidence="5 11" id="KW-0479">Metal-binding</keyword>
<evidence type="ECO:0000256" key="4">
    <source>
        <dbReference type="ARBA" id="ARBA00022692"/>
    </source>
</evidence>
<dbReference type="GO" id="GO:0004497">
    <property type="term" value="F:monooxygenase activity"/>
    <property type="evidence" value="ECO:0007669"/>
    <property type="project" value="UniProtKB-KW"/>
</dbReference>
<dbReference type="PROSITE" id="PS00086">
    <property type="entry name" value="CYTOCHROME_P450"/>
    <property type="match status" value="1"/>
</dbReference>
<feature type="compositionally biased region" description="Basic and acidic residues" evidence="12">
    <location>
        <begin position="1"/>
        <end position="11"/>
    </location>
</feature>
<dbReference type="VEuPathDB" id="FungiDB:SAPIO_CDS3954"/>
<evidence type="ECO:0000256" key="2">
    <source>
        <dbReference type="ARBA" id="ARBA00004167"/>
    </source>
</evidence>
<dbReference type="OMA" id="SHEYNIF"/>
<dbReference type="RefSeq" id="XP_016643602.1">
    <property type="nucleotide sequence ID" value="XM_016786626.1"/>
</dbReference>
<comment type="subcellular location">
    <subcellularLocation>
        <location evidence="2">Membrane</location>
        <topology evidence="2">Single-pass membrane protein</topology>
    </subcellularLocation>
</comment>
<dbReference type="PRINTS" id="PR00463">
    <property type="entry name" value="EP450I"/>
</dbReference>
<dbReference type="KEGG" id="sapo:SAPIO_CDS3954"/>
<dbReference type="GO" id="GO:0005506">
    <property type="term" value="F:iron ion binding"/>
    <property type="evidence" value="ECO:0007669"/>
    <property type="project" value="InterPro"/>
</dbReference>
<proteinExistence type="inferred from homology"/>
<feature type="region of interest" description="Disordered" evidence="12">
    <location>
        <begin position="85"/>
        <end position="106"/>
    </location>
</feature>
<comment type="similarity">
    <text evidence="3">Belongs to the cytochrome P450 family.</text>
</comment>
<evidence type="ECO:0000256" key="3">
    <source>
        <dbReference type="ARBA" id="ARBA00010617"/>
    </source>
</evidence>
<dbReference type="InterPro" id="IPR002401">
    <property type="entry name" value="Cyt_P450_E_grp-I"/>
</dbReference>
<evidence type="ECO:0008006" key="15">
    <source>
        <dbReference type="Google" id="ProtNLM"/>
    </source>
</evidence>
<name>A0A084G8Z1_PSEDA</name>
<evidence type="ECO:0000256" key="9">
    <source>
        <dbReference type="ARBA" id="ARBA00023033"/>
    </source>
</evidence>
<dbReference type="GO" id="GO:0016020">
    <property type="term" value="C:membrane"/>
    <property type="evidence" value="ECO:0007669"/>
    <property type="project" value="UniProtKB-SubCell"/>
</dbReference>
<reference evidence="13 14" key="1">
    <citation type="journal article" date="2014" name="Genome Announc.">
        <title>Draft genome sequence of the pathogenic fungus Scedosporium apiospermum.</title>
        <authorList>
            <person name="Vandeputte P."/>
            <person name="Ghamrawi S."/>
            <person name="Rechenmann M."/>
            <person name="Iltis A."/>
            <person name="Giraud S."/>
            <person name="Fleury M."/>
            <person name="Thornton C."/>
            <person name="Delhaes L."/>
            <person name="Meyer W."/>
            <person name="Papon N."/>
            <person name="Bouchara J.P."/>
        </authorList>
    </citation>
    <scope>NUCLEOTIDE SEQUENCE [LARGE SCALE GENOMIC DNA]</scope>
    <source>
        <strain evidence="13 14">IHEM 14462</strain>
    </source>
</reference>
<keyword evidence="6" id="KW-1133">Transmembrane helix</keyword>
<evidence type="ECO:0000256" key="1">
    <source>
        <dbReference type="ARBA" id="ARBA00001971"/>
    </source>
</evidence>
<keyword evidence="11" id="KW-0349">Heme</keyword>
<evidence type="ECO:0000313" key="14">
    <source>
        <dbReference type="Proteomes" id="UP000028545"/>
    </source>
</evidence>
<dbReference type="InterPro" id="IPR017972">
    <property type="entry name" value="Cyt_P450_CS"/>
</dbReference>
<dbReference type="InterPro" id="IPR047146">
    <property type="entry name" value="Cyt_P450_E_CYP52_fungi"/>
</dbReference>
<dbReference type="SUPFAM" id="SSF53474">
    <property type="entry name" value="alpha/beta-Hydrolases"/>
    <property type="match status" value="1"/>
</dbReference>
<dbReference type="Proteomes" id="UP000028545">
    <property type="component" value="Unassembled WGS sequence"/>
</dbReference>
<evidence type="ECO:0000313" key="13">
    <source>
        <dbReference type="EMBL" id="KEZ43803.1"/>
    </source>
</evidence>
<accession>A0A084G8Z1</accession>
<keyword evidence="14" id="KW-1185">Reference proteome</keyword>
<dbReference type="OrthoDB" id="1470350at2759"/>
<keyword evidence="10" id="KW-0472">Membrane</keyword>
<keyword evidence="4" id="KW-0812">Transmembrane</keyword>
<dbReference type="GeneID" id="27723026"/>
<dbReference type="PRINTS" id="PR00385">
    <property type="entry name" value="P450"/>
</dbReference>
<keyword evidence="8 11" id="KW-0408">Iron</keyword>
<dbReference type="Gene3D" id="1.10.630.10">
    <property type="entry name" value="Cytochrome P450"/>
    <property type="match status" value="1"/>
</dbReference>
<sequence length="907" mass="102485">MFWDREQKEVEQGPSDARNMSTQRHPISSACTMGMTLHVPTDLQLPSTWRTLLLLALAAGLVYHLSRKILDYQVRSLLSEQRDVPRSSSHVKQADTALGHRHGCQPPPELPKRWPLGIDRIKELWDSNADGRLLAFLCSVAKDYEPRNNLSQYLLIGPRAYHILHPKNVEALLSTNFNDYGFGSRRSVFAPLLGNGIFTQEGQAWKHSRELLRKQFVRAKYQNLELSFREHVDNLVNCMPADDVIDLQPLFFRLTLDTATALLFGSSIYSLRANIDQAAENKEFAESFNIAQEGLAKRFRLAPFHFVYNPPDFRKACRNVHQFVERYIREKQLTDSVSRDRAAVDENAPWFIDQVASESETVSDLRDQLLNVLLAGRDTTACCLSWTFRLLVRYPQVMQRLRREVAGVMGDSISPTREQIRKMLYLSYVVKESLRLYPPVPLNNREAVRTTILPTGGGPDGNSPILVRKGELVVFSQYVNSRKKNIYGQDADDFKPERWGTGELAEIGWAYFPFNGGPRQCLGEDFALMEVSYTVVRLLQTFPVIELPEGETIEAVGSERQTLTLVLSSADGCRPGASRSSIHPEIAPPSMDTYGIQELWRPVGIEPEIDIVAVHGLNGGARRTWTSRTGDVCWLNHPDYLPKYITKARVLTWGYNSSFSSLVGDEPAKDRIHQHAHTLVANLSANRGALSYSHTRTGHKVSHEYNIFASTYGILFFGTPHFGSEKANWLAYLKKVSMTSHSDLVSALAKESETLQNITDYFVPLMKNFNIFFFWEQRMTEIKFGKKDYIVSVESAAPTFDETERAGIAADHSGMVKFDDPSSQAFQMVIEALMRYCDQAPEAIIRKRHFAAELLDQERKNQAMEVLSSIRNPFSTPPSTSRVQSFDGGRTITGFASVHSLSAPQDS</sequence>
<feature type="region of interest" description="Disordered" evidence="12">
    <location>
        <begin position="1"/>
        <end position="22"/>
    </location>
</feature>
<dbReference type="InterPro" id="IPR029058">
    <property type="entry name" value="AB_hydrolase_fold"/>
</dbReference>
<dbReference type="InterPro" id="IPR001128">
    <property type="entry name" value="Cyt_P450"/>
</dbReference>
<dbReference type="GO" id="GO:0016705">
    <property type="term" value="F:oxidoreductase activity, acting on paired donors, with incorporation or reduction of molecular oxygen"/>
    <property type="evidence" value="ECO:0007669"/>
    <property type="project" value="InterPro"/>
</dbReference>
<evidence type="ECO:0000256" key="7">
    <source>
        <dbReference type="ARBA" id="ARBA00023002"/>
    </source>
</evidence>
<evidence type="ECO:0000256" key="5">
    <source>
        <dbReference type="ARBA" id="ARBA00022723"/>
    </source>
</evidence>
<dbReference type="PANTHER" id="PTHR24287:SF18">
    <property type="entry name" value="CYTOCHROME P450 MONOOXYGENASE APDE-RELATED"/>
    <property type="match status" value="1"/>
</dbReference>
<keyword evidence="7" id="KW-0560">Oxidoreductase</keyword>
<keyword evidence="9" id="KW-0503">Monooxygenase</keyword>
<evidence type="ECO:0000256" key="8">
    <source>
        <dbReference type="ARBA" id="ARBA00023004"/>
    </source>
</evidence>
<dbReference type="GO" id="GO:0020037">
    <property type="term" value="F:heme binding"/>
    <property type="evidence" value="ECO:0007669"/>
    <property type="project" value="InterPro"/>
</dbReference>
<dbReference type="CDD" id="cd11063">
    <property type="entry name" value="CYP52"/>
    <property type="match status" value="1"/>
</dbReference>
<dbReference type="InterPro" id="IPR036396">
    <property type="entry name" value="Cyt_P450_sf"/>
</dbReference>
<evidence type="ECO:0000256" key="11">
    <source>
        <dbReference type="PIRSR" id="PIRSR602401-1"/>
    </source>
</evidence>
<protein>
    <recommendedName>
        <fullName evidence="15">Cytochrome P450</fullName>
    </recommendedName>
</protein>
<comment type="caution">
    <text evidence="13">The sequence shown here is derived from an EMBL/GenBank/DDBJ whole genome shotgun (WGS) entry which is preliminary data.</text>
</comment>
<organism evidence="13 14">
    <name type="scientific">Pseudallescheria apiosperma</name>
    <name type="common">Scedosporium apiospermum</name>
    <dbReference type="NCBI Taxonomy" id="563466"/>
    <lineage>
        <taxon>Eukaryota</taxon>
        <taxon>Fungi</taxon>
        <taxon>Dikarya</taxon>
        <taxon>Ascomycota</taxon>
        <taxon>Pezizomycotina</taxon>
        <taxon>Sordariomycetes</taxon>
        <taxon>Hypocreomycetidae</taxon>
        <taxon>Microascales</taxon>
        <taxon>Microascaceae</taxon>
        <taxon>Scedosporium</taxon>
    </lineage>
</organism>
<dbReference type="PANTHER" id="PTHR24287">
    <property type="entry name" value="P450, PUTATIVE (EUROFUNG)-RELATED"/>
    <property type="match status" value="1"/>
</dbReference>